<reference evidence="7 8" key="1">
    <citation type="journal article" date="2015" name="Genome Biol. Evol.">
        <title>Functionally Structured Genomes in Lactobacillus kunkeei Colonizing the Honey Crop and Food Products of Honeybees and Stingless Bees.</title>
        <authorList>
            <person name="Tamarit D."/>
            <person name="Ellegaard K.M."/>
            <person name="Wikander J."/>
            <person name="Olofsson T."/>
            <person name="Vasquez A."/>
            <person name="Andersson S.G."/>
        </authorList>
    </citation>
    <scope>NUCLEOTIDE SEQUENCE [LARGE SCALE GENOMIC DNA]</scope>
    <source>
        <strain evidence="7 8">LAla</strain>
    </source>
</reference>
<dbReference type="PATRIC" id="fig|148814.9.peg.164"/>
<feature type="transmembrane region" description="Helical" evidence="5">
    <location>
        <begin position="152"/>
        <end position="174"/>
    </location>
</feature>
<sequence length="450" mass="48772">MDLDESKKITKFETFALAVAAVAPTGSIAFNAVPAVPFAGINVPIAFLLGAIGLLFVGISFAELSKHISDVGSVYAYNQQALGERLGLVSGWTLTFAYVNLAVSCMAANANFAHVFFAQLGFNFNDTIIAYVLLIAAALVLTFGLKLTSKSAIAIEFLAIAILVILTIIIFAKGGRDGISAQPFVPTHSSVSGIGQGMVFAILSFCGFEGVTTVAVRTKNPKRSVPLSIIVTIIFAGIFFVIASYMQVIGFGINHVSDFAHSSSPLNDLSLMYMGRPMALIMDFAILISSFGSVLGIMNAGAYMIYAMGVKKYLPKYFGEFNEKLNSPTRAIWLLTVIMAVAYLIFGVPYGPEVIYANSSTLGVLSMLTVYALACVGTILYFHKHRNTIKRSFIKHILIPVLGILVLVYPMWTNLYPIPDFPGNLYPYAVILWIVIGLVVYAIKKRRKQD</sequence>
<feature type="transmembrane region" description="Helical" evidence="5">
    <location>
        <begin position="284"/>
        <end position="310"/>
    </location>
</feature>
<comment type="caution">
    <text evidence="7">The sequence shown here is derived from an EMBL/GenBank/DDBJ whole genome shotgun (WGS) entry which is preliminary data.</text>
</comment>
<feature type="transmembrane region" description="Helical" evidence="5">
    <location>
        <begin position="128"/>
        <end position="145"/>
    </location>
</feature>
<dbReference type="GO" id="GO:0016020">
    <property type="term" value="C:membrane"/>
    <property type="evidence" value="ECO:0007669"/>
    <property type="project" value="UniProtKB-SubCell"/>
</dbReference>
<evidence type="ECO:0000256" key="5">
    <source>
        <dbReference type="SAM" id="Phobius"/>
    </source>
</evidence>
<evidence type="ECO:0000256" key="2">
    <source>
        <dbReference type="ARBA" id="ARBA00022692"/>
    </source>
</evidence>
<feature type="transmembrane region" description="Helical" evidence="5">
    <location>
        <begin position="194"/>
        <end position="216"/>
    </location>
</feature>
<gene>
    <name evidence="7" type="ORF">RZ72_06610</name>
</gene>
<organism evidence="7 8">
    <name type="scientific">Apilactobacillus kunkeei</name>
    <dbReference type="NCBI Taxonomy" id="148814"/>
    <lineage>
        <taxon>Bacteria</taxon>
        <taxon>Bacillati</taxon>
        <taxon>Bacillota</taxon>
        <taxon>Bacilli</taxon>
        <taxon>Lactobacillales</taxon>
        <taxon>Lactobacillaceae</taxon>
        <taxon>Apilactobacillus</taxon>
    </lineage>
</organism>
<feature type="transmembrane region" description="Helical" evidence="5">
    <location>
        <begin position="45"/>
        <end position="65"/>
    </location>
</feature>
<keyword evidence="3 5" id="KW-1133">Transmembrane helix</keyword>
<dbReference type="GO" id="GO:0055085">
    <property type="term" value="P:transmembrane transport"/>
    <property type="evidence" value="ECO:0007669"/>
    <property type="project" value="InterPro"/>
</dbReference>
<evidence type="ECO:0000259" key="6">
    <source>
        <dbReference type="Pfam" id="PF00324"/>
    </source>
</evidence>
<evidence type="ECO:0000256" key="4">
    <source>
        <dbReference type="ARBA" id="ARBA00023136"/>
    </source>
</evidence>
<dbReference type="InterPro" id="IPR050367">
    <property type="entry name" value="APC_superfamily"/>
</dbReference>
<evidence type="ECO:0000256" key="3">
    <source>
        <dbReference type="ARBA" id="ARBA00022989"/>
    </source>
</evidence>
<dbReference type="RefSeq" id="WP_053796177.1">
    <property type="nucleotide sequence ID" value="NZ_JXCZ01000006.1"/>
</dbReference>
<keyword evidence="2 5" id="KW-0812">Transmembrane</keyword>
<proteinExistence type="predicted"/>
<feature type="transmembrane region" description="Helical" evidence="5">
    <location>
        <begin position="394"/>
        <end position="413"/>
    </location>
</feature>
<dbReference type="EMBL" id="JXCZ01000006">
    <property type="protein sequence ID" value="KOY79764.1"/>
    <property type="molecule type" value="Genomic_DNA"/>
</dbReference>
<dbReference type="AlphaFoldDB" id="A0A0M9DGB1"/>
<dbReference type="Gene3D" id="1.20.1740.10">
    <property type="entry name" value="Amino acid/polyamine transporter I"/>
    <property type="match status" value="1"/>
</dbReference>
<evidence type="ECO:0000313" key="7">
    <source>
        <dbReference type="EMBL" id="KOY79764.1"/>
    </source>
</evidence>
<protein>
    <submittedName>
        <fullName evidence="7">Putative aminoacid permease</fullName>
    </submittedName>
</protein>
<dbReference type="Pfam" id="PF00324">
    <property type="entry name" value="AA_permease"/>
    <property type="match status" value="1"/>
</dbReference>
<dbReference type="PANTHER" id="PTHR42770">
    <property type="entry name" value="AMINO ACID TRANSPORTER-RELATED"/>
    <property type="match status" value="1"/>
</dbReference>
<feature type="transmembrane region" description="Helical" evidence="5">
    <location>
        <begin position="12"/>
        <end position="33"/>
    </location>
</feature>
<feature type="transmembrane region" description="Helical" evidence="5">
    <location>
        <begin position="362"/>
        <end position="382"/>
    </location>
</feature>
<comment type="subcellular location">
    <subcellularLocation>
        <location evidence="1">Membrane</location>
        <topology evidence="1">Multi-pass membrane protein</topology>
    </subcellularLocation>
</comment>
<keyword evidence="4 5" id="KW-0472">Membrane</keyword>
<name>A0A0M9DGB1_9LACO</name>
<dbReference type="Proteomes" id="UP000037749">
    <property type="component" value="Unassembled WGS sequence"/>
</dbReference>
<feature type="domain" description="Amino acid permease/ SLC12A" evidence="6">
    <location>
        <begin position="18"/>
        <end position="448"/>
    </location>
</feature>
<feature type="transmembrane region" description="Helical" evidence="5">
    <location>
        <begin position="228"/>
        <end position="253"/>
    </location>
</feature>
<dbReference type="PANTHER" id="PTHR42770:SF11">
    <property type="entry name" value="INNER MEMBRANE TRANSPORT PROTEIN YBAT"/>
    <property type="match status" value="1"/>
</dbReference>
<evidence type="ECO:0000256" key="1">
    <source>
        <dbReference type="ARBA" id="ARBA00004141"/>
    </source>
</evidence>
<feature type="transmembrane region" description="Helical" evidence="5">
    <location>
        <begin position="425"/>
        <end position="443"/>
    </location>
</feature>
<dbReference type="InterPro" id="IPR004841">
    <property type="entry name" value="AA-permease/SLC12A_dom"/>
</dbReference>
<evidence type="ECO:0000313" key="8">
    <source>
        <dbReference type="Proteomes" id="UP000037749"/>
    </source>
</evidence>
<accession>A0A0M9DGB1</accession>
<feature type="transmembrane region" description="Helical" evidence="5">
    <location>
        <begin position="331"/>
        <end position="350"/>
    </location>
</feature>
<feature type="transmembrane region" description="Helical" evidence="5">
    <location>
        <begin position="86"/>
        <end position="108"/>
    </location>
</feature>
<dbReference type="PIRSF" id="PIRSF006060">
    <property type="entry name" value="AA_transporter"/>
    <property type="match status" value="1"/>
</dbReference>